<gene>
    <name evidence="1" type="ORF">QBC34DRAFT_314059</name>
</gene>
<name>A0AAV9G0G5_9PEZI</name>
<evidence type="ECO:0000313" key="1">
    <source>
        <dbReference type="EMBL" id="KAK4441975.1"/>
    </source>
</evidence>
<accession>A0AAV9G0G5</accession>
<reference evidence="1" key="2">
    <citation type="submission" date="2023-05" db="EMBL/GenBank/DDBJ databases">
        <authorList>
            <consortium name="Lawrence Berkeley National Laboratory"/>
            <person name="Steindorff A."/>
            <person name="Hensen N."/>
            <person name="Bonometti L."/>
            <person name="Westerberg I."/>
            <person name="Brannstrom I.O."/>
            <person name="Guillou S."/>
            <person name="Cros-Aarteil S."/>
            <person name="Calhoun S."/>
            <person name="Haridas S."/>
            <person name="Kuo A."/>
            <person name="Mondo S."/>
            <person name="Pangilinan J."/>
            <person name="Riley R."/>
            <person name="Labutti K."/>
            <person name="Andreopoulos B."/>
            <person name="Lipzen A."/>
            <person name="Chen C."/>
            <person name="Yanf M."/>
            <person name="Daum C."/>
            <person name="Ng V."/>
            <person name="Clum A."/>
            <person name="Ohm R."/>
            <person name="Martin F."/>
            <person name="Silar P."/>
            <person name="Natvig D."/>
            <person name="Lalanne C."/>
            <person name="Gautier V."/>
            <person name="Ament-Velasquez S.L."/>
            <person name="Kruys A."/>
            <person name="Hutchinson M.I."/>
            <person name="Powell A.J."/>
            <person name="Barry K."/>
            <person name="Miller A.N."/>
            <person name="Grigoriev I.V."/>
            <person name="Debuchy R."/>
            <person name="Gladieux P."/>
            <person name="Thoren M.H."/>
            <person name="Johannesson H."/>
        </authorList>
    </citation>
    <scope>NUCLEOTIDE SEQUENCE</scope>
    <source>
        <strain evidence="1">PSN243</strain>
    </source>
</reference>
<dbReference type="Proteomes" id="UP001321760">
    <property type="component" value="Unassembled WGS sequence"/>
</dbReference>
<reference evidence="1" key="1">
    <citation type="journal article" date="2023" name="Mol. Phylogenet. Evol.">
        <title>Genome-scale phylogeny and comparative genomics of the fungal order Sordariales.</title>
        <authorList>
            <person name="Hensen N."/>
            <person name="Bonometti L."/>
            <person name="Westerberg I."/>
            <person name="Brannstrom I.O."/>
            <person name="Guillou S."/>
            <person name="Cros-Aarteil S."/>
            <person name="Calhoun S."/>
            <person name="Haridas S."/>
            <person name="Kuo A."/>
            <person name="Mondo S."/>
            <person name="Pangilinan J."/>
            <person name="Riley R."/>
            <person name="LaButti K."/>
            <person name="Andreopoulos B."/>
            <person name="Lipzen A."/>
            <person name="Chen C."/>
            <person name="Yan M."/>
            <person name="Daum C."/>
            <person name="Ng V."/>
            <person name="Clum A."/>
            <person name="Steindorff A."/>
            <person name="Ohm R.A."/>
            <person name="Martin F."/>
            <person name="Silar P."/>
            <person name="Natvig D.O."/>
            <person name="Lalanne C."/>
            <person name="Gautier V."/>
            <person name="Ament-Velasquez S.L."/>
            <person name="Kruys A."/>
            <person name="Hutchinson M.I."/>
            <person name="Powell A.J."/>
            <person name="Barry K."/>
            <person name="Miller A.N."/>
            <person name="Grigoriev I.V."/>
            <person name="Debuchy R."/>
            <person name="Gladieux P."/>
            <person name="Hiltunen Thoren M."/>
            <person name="Johannesson H."/>
        </authorList>
    </citation>
    <scope>NUCLEOTIDE SEQUENCE</scope>
    <source>
        <strain evidence="1">PSN243</strain>
    </source>
</reference>
<comment type="caution">
    <text evidence="1">The sequence shown here is derived from an EMBL/GenBank/DDBJ whole genome shotgun (WGS) entry which is preliminary data.</text>
</comment>
<protein>
    <submittedName>
        <fullName evidence="1">Uncharacterized protein</fullName>
    </submittedName>
</protein>
<organism evidence="1 2">
    <name type="scientific">Podospora aff. communis PSN243</name>
    <dbReference type="NCBI Taxonomy" id="3040156"/>
    <lineage>
        <taxon>Eukaryota</taxon>
        <taxon>Fungi</taxon>
        <taxon>Dikarya</taxon>
        <taxon>Ascomycota</taxon>
        <taxon>Pezizomycotina</taxon>
        <taxon>Sordariomycetes</taxon>
        <taxon>Sordariomycetidae</taxon>
        <taxon>Sordariales</taxon>
        <taxon>Podosporaceae</taxon>
        <taxon>Podospora</taxon>
    </lineage>
</organism>
<dbReference type="AlphaFoldDB" id="A0AAV9G0G5"/>
<dbReference type="EMBL" id="MU866041">
    <property type="protein sequence ID" value="KAK4441975.1"/>
    <property type="molecule type" value="Genomic_DNA"/>
</dbReference>
<evidence type="ECO:0000313" key="2">
    <source>
        <dbReference type="Proteomes" id="UP001321760"/>
    </source>
</evidence>
<proteinExistence type="predicted"/>
<sequence length="667" mass="74840">MTVTRRSWPNPEAPSGRPIGLVNAINAPDVDDNIWTHETPLPMEMFPRFTEFLITHKLPNGQETTVPTLSSTDLQKFMTPYNQWAPAPYNTSTLRGDAAVTRFSTCLSGLPDMDDLQSIMRGAARASDIESKIDPELNFCKQRIWSGTPPICARRWAEKCLDAPENLDLAVEYILRTCDMVHFSMPTPARKLRAAYNRAHDVLSRFDAILDAHYAATATPRPSPVARVADLWADYFFTHVQLITHRLHTWAFSHLEELTSSLLSRIQAAPTAPGASRVSPQQDALLSQFERLTRITQRIDMALLFPLVGLKNALPRWRGVTSPPIVNWGAYIRSHGATPLEGNYPVDITQRDEVFFQRQARLVREELGSRQGTMQGGSGDGGNGEWQGSGVVASAMRVRNAHAKGRRELRGEGVGREVEEEVWVRGLKRLLGRGVGEGRAERAGARGGYERWGFVAYRVWYGHSEEEWEMFVRRFEADVKNWGEGVAGVEGLKEKMEIRWLDGREHAIAEGDVAGVRKHFAKLSEDKSGELRGLVSPAFLVADKSSIDSYLQEAKLPGQTLVDEADLGPFILVGEDHFEAQTRQARAGFDGTVRVLGSMLVDDVWPMMWWTQVSLETIWDLATLHPSCVYVGLLVQSQIEGWKKFQGVRDAVVKKAWQWKRDGRLNS</sequence>
<keyword evidence="2" id="KW-1185">Reference proteome</keyword>